<keyword evidence="2" id="KW-1185">Reference proteome</keyword>
<dbReference type="STRING" id="1427518.XSR1_150001"/>
<dbReference type="AlphaFoldDB" id="W1IWQ0"/>
<evidence type="ECO:0000313" key="1">
    <source>
        <dbReference type="EMBL" id="CDL81650.1"/>
    </source>
</evidence>
<accession>W1IWQ0</accession>
<dbReference type="EMBL" id="CBXF010000057">
    <property type="protein sequence ID" value="CDL81650.1"/>
    <property type="molecule type" value="Genomic_DNA"/>
</dbReference>
<dbReference type="Proteomes" id="UP000019202">
    <property type="component" value="Unassembled WGS sequence"/>
</dbReference>
<organism evidence="1 2">
    <name type="scientific">Xenorhabdus szentirmaii DSM 16338</name>
    <dbReference type="NCBI Taxonomy" id="1427518"/>
    <lineage>
        <taxon>Bacteria</taxon>
        <taxon>Pseudomonadati</taxon>
        <taxon>Pseudomonadota</taxon>
        <taxon>Gammaproteobacteria</taxon>
        <taxon>Enterobacterales</taxon>
        <taxon>Morganellaceae</taxon>
        <taxon>Xenorhabdus</taxon>
    </lineage>
</organism>
<protein>
    <submittedName>
        <fullName evidence="1">Uncharacterized protein</fullName>
    </submittedName>
</protein>
<comment type="caution">
    <text evidence="1">The sequence shown here is derived from an EMBL/GenBank/DDBJ whole genome shotgun (WGS) entry which is preliminary data.</text>
</comment>
<name>W1IWQ0_9GAMM</name>
<sequence length="62" mass="7108">MRFKNGLFVGYYVFLGEKKTNENKIQKNYCQSQKTPYNAPPLTDAELRHAAEGSERKAKINA</sequence>
<reference evidence="1" key="1">
    <citation type="submission" date="2013-11" db="EMBL/GenBank/DDBJ databases">
        <title>Draft genome sequence and annotation of the entomopathogenic bacteria, Xenorhabdus cabanillasi strain JM26 and Xenorhabdus szentirmai strain DSM 16338.</title>
        <authorList>
            <person name="Gualtieri M."/>
            <person name="Ogier J.C."/>
            <person name="Pages S."/>
            <person name="Givaudan A."/>
            <person name="Gaudriault S."/>
        </authorList>
    </citation>
    <scope>NUCLEOTIDE SEQUENCE [LARGE SCALE GENOMIC DNA]</scope>
    <source>
        <strain evidence="1">DSM 16338</strain>
    </source>
</reference>
<proteinExistence type="predicted"/>
<evidence type="ECO:0000313" key="2">
    <source>
        <dbReference type="Proteomes" id="UP000019202"/>
    </source>
</evidence>
<gene>
    <name evidence="1" type="ORF">XSR1_150001</name>
</gene>